<accession>U9URW2</accession>
<dbReference type="AlphaFoldDB" id="U9URW2"/>
<sequence>MPIIHVRISYNSVTLKDWEGLPVEKETEIKDFLMIYQFHIYHLISGEQILNGLFKKALCFNYGAECEEENNCGEYVSYCEDCST</sequence>
<reference evidence="1" key="1">
    <citation type="submission" date="2013-07" db="EMBL/GenBank/DDBJ databases">
        <title>The genome of an arbuscular mycorrhizal fungus provides insights into the evolution of the oldest plant symbiosis.</title>
        <authorList>
            <consortium name="DOE Joint Genome Institute"/>
            <person name="Tisserant E."/>
            <person name="Malbreil M."/>
            <person name="Kuo A."/>
            <person name="Kohler A."/>
            <person name="Symeonidi A."/>
            <person name="Balestrini R."/>
            <person name="Charron P."/>
            <person name="Duensing N."/>
            <person name="Frei-dit-Frey N."/>
            <person name="Gianinazzi-Pearson V."/>
            <person name="Gilbert B."/>
            <person name="Handa Y."/>
            <person name="Hijri M."/>
            <person name="Kaul R."/>
            <person name="Kawaguchi M."/>
            <person name="Krajinski F."/>
            <person name="Lammers P."/>
            <person name="Lapierre D."/>
            <person name="Masclaux F.G."/>
            <person name="Murat C."/>
            <person name="Morin E."/>
            <person name="Ndikumana S."/>
            <person name="Pagni M."/>
            <person name="Petitpierre D."/>
            <person name="Requena N."/>
            <person name="Rosikiewicz P."/>
            <person name="Riley R."/>
            <person name="Saito K."/>
            <person name="San Clemente H."/>
            <person name="Shapiro H."/>
            <person name="van Tuinen D."/>
            <person name="Becard G."/>
            <person name="Bonfante P."/>
            <person name="Paszkowski U."/>
            <person name="Shachar-Hill Y."/>
            <person name="Young J.P."/>
            <person name="Sanders I.R."/>
            <person name="Henrissat B."/>
            <person name="Rensing S.A."/>
            <person name="Grigoriev I.V."/>
            <person name="Corradi N."/>
            <person name="Roux C."/>
            <person name="Martin F."/>
        </authorList>
    </citation>
    <scope>NUCLEOTIDE SEQUENCE</scope>
    <source>
        <strain evidence="1">DAOM 197198</strain>
    </source>
</reference>
<name>U9URW2_RHIID</name>
<dbReference type="HOGENOM" id="CLU_2528585_0_0_1"/>
<gene>
    <name evidence="1" type="ORF">GLOINDRAFT_16412</name>
</gene>
<proteinExistence type="predicted"/>
<dbReference type="EMBL" id="KI275566">
    <property type="protein sequence ID" value="ESA22462.1"/>
    <property type="molecule type" value="Genomic_DNA"/>
</dbReference>
<evidence type="ECO:0000313" key="1">
    <source>
        <dbReference type="EMBL" id="ESA22462.1"/>
    </source>
</evidence>
<protein>
    <submittedName>
        <fullName evidence="1">Uncharacterized protein</fullName>
    </submittedName>
</protein>
<organism evidence="1">
    <name type="scientific">Rhizophagus irregularis (strain DAOM 181602 / DAOM 197198 / MUCL 43194)</name>
    <name type="common">Arbuscular mycorrhizal fungus</name>
    <name type="synonym">Glomus intraradices</name>
    <dbReference type="NCBI Taxonomy" id="747089"/>
    <lineage>
        <taxon>Eukaryota</taxon>
        <taxon>Fungi</taxon>
        <taxon>Fungi incertae sedis</taxon>
        <taxon>Mucoromycota</taxon>
        <taxon>Glomeromycotina</taxon>
        <taxon>Glomeromycetes</taxon>
        <taxon>Glomerales</taxon>
        <taxon>Glomeraceae</taxon>
        <taxon>Rhizophagus</taxon>
    </lineage>
</organism>